<accession>A0ABR3EIS4</accession>
<reference evidence="1 2" key="1">
    <citation type="submission" date="2024-02" db="EMBL/GenBank/DDBJ databases">
        <title>A draft genome for the cacao thread blight pathogen Marasmius crinis-equi.</title>
        <authorList>
            <person name="Cohen S.P."/>
            <person name="Baruah I.K."/>
            <person name="Amoako-Attah I."/>
            <person name="Bukari Y."/>
            <person name="Meinhardt L.W."/>
            <person name="Bailey B.A."/>
        </authorList>
    </citation>
    <scope>NUCLEOTIDE SEQUENCE [LARGE SCALE GENOMIC DNA]</scope>
    <source>
        <strain evidence="1 2">GH-76</strain>
    </source>
</reference>
<keyword evidence="2" id="KW-1185">Reference proteome</keyword>
<gene>
    <name evidence="1" type="ORF">V5O48_019287</name>
</gene>
<protein>
    <submittedName>
        <fullName evidence="1">Uncharacterized protein</fullName>
    </submittedName>
</protein>
<feature type="non-terminal residue" evidence="1">
    <location>
        <position position="204"/>
    </location>
</feature>
<dbReference type="EMBL" id="JBAHYK010004493">
    <property type="protein sequence ID" value="KAL0562791.1"/>
    <property type="molecule type" value="Genomic_DNA"/>
</dbReference>
<sequence length="204" mass="22950">MTVSIDKSEWMIFGPLPPTHQLPKMLVGGNPIKLVHKFKYVGMWFTSTHRYIFAVHYSEKAAKARTTTNGSFVAQQYIGSLPPIDGITLYNARVDPHLTFGCEVSLDVDPSLLASLEDVQLAFLRRLLHVNSCSEKLFLFTETGMIPLRFRRIILALGYLPGISLLQRLKMPCSYRIHPSPTGHLISPGYYETCSQPAPLSQRT</sequence>
<comment type="caution">
    <text evidence="1">The sequence shown here is derived from an EMBL/GenBank/DDBJ whole genome shotgun (WGS) entry which is preliminary data.</text>
</comment>
<evidence type="ECO:0000313" key="2">
    <source>
        <dbReference type="Proteomes" id="UP001465976"/>
    </source>
</evidence>
<proteinExistence type="predicted"/>
<dbReference type="Proteomes" id="UP001465976">
    <property type="component" value="Unassembled WGS sequence"/>
</dbReference>
<name>A0ABR3EIS4_9AGAR</name>
<organism evidence="1 2">
    <name type="scientific">Marasmius crinis-equi</name>
    <dbReference type="NCBI Taxonomy" id="585013"/>
    <lineage>
        <taxon>Eukaryota</taxon>
        <taxon>Fungi</taxon>
        <taxon>Dikarya</taxon>
        <taxon>Basidiomycota</taxon>
        <taxon>Agaricomycotina</taxon>
        <taxon>Agaricomycetes</taxon>
        <taxon>Agaricomycetidae</taxon>
        <taxon>Agaricales</taxon>
        <taxon>Marasmiineae</taxon>
        <taxon>Marasmiaceae</taxon>
        <taxon>Marasmius</taxon>
    </lineage>
</organism>
<evidence type="ECO:0000313" key="1">
    <source>
        <dbReference type="EMBL" id="KAL0562791.1"/>
    </source>
</evidence>